<feature type="transmembrane region" description="Helical" evidence="7">
    <location>
        <begin position="148"/>
        <end position="171"/>
    </location>
</feature>
<dbReference type="FunCoup" id="A0LKK2">
    <property type="interactions" value="339"/>
</dbReference>
<evidence type="ECO:0000256" key="6">
    <source>
        <dbReference type="ARBA" id="ARBA00023136"/>
    </source>
</evidence>
<dbReference type="Gene3D" id="1.20.1530.20">
    <property type="match status" value="1"/>
</dbReference>
<feature type="transmembrane region" description="Helical" evidence="7">
    <location>
        <begin position="32"/>
        <end position="52"/>
    </location>
</feature>
<dbReference type="GO" id="GO:1902600">
    <property type="term" value="P:proton transmembrane transport"/>
    <property type="evidence" value="ECO:0007669"/>
    <property type="project" value="InterPro"/>
</dbReference>
<dbReference type="GO" id="GO:0016020">
    <property type="term" value="C:membrane"/>
    <property type="evidence" value="ECO:0007669"/>
    <property type="project" value="UniProtKB-SubCell"/>
</dbReference>
<dbReference type="InterPro" id="IPR038770">
    <property type="entry name" value="Na+/solute_symporter_sf"/>
</dbReference>
<feature type="transmembrane region" description="Helical" evidence="7">
    <location>
        <begin position="295"/>
        <end position="318"/>
    </location>
</feature>
<dbReference type="InterPro" id="IPR006153">
    <property type="entry name" value="Cation/H_exchanger_TM"/>
</dbReference>
<name>A0LKK2_SYNFM</name>
<feature type="transmembrane region" description="Helical" evidence="7">
    <location>
        <begin position="6"/>
        <end position="25"/>
    </location>
</feature>
<evidence type="ECO:0000256" key="5">
    <source>
        <dbReference type="ARBA" id="ARBA00022989"/>
    </source>
</evidence>
<sequence length="578" mass="60720">MDELGVLITFATGLTGALVFGYLALRLRFSPIIGYLLAGIVVGPFTPGIVANRAIAEQFAEIGVILLLFGIGLRFHLRELLAVWRVAIPGALIQSTISTTALAVLLRLMGWDWTSGFILGMAISVASTVVMALVLAEWHDLHAKIGHIAVGWTVVEDLLTVALLLILPIIFAPDRSAGQSIGAVLGLAGLKIVVLVAIVVLLGKWGVPRALELIAKTRSRELFTLAVLVLAVGIAVGSAKIFGVSMALGAFLAGLAVGRSEFAARAANDALPMRDAFAVLFFVSVGMLFDPRSLIQVPLIITAVLFVVVVAKPLAAMLTVRALGQPLTSALPIGAAFSQVGEFSFILGTVAISLGLIEASGWNALVAASIISIALNPYIYGWARRLGSRKKGGGPVQIEAGRRAAVNPNRCILVGYGPVGRIVHRLLLERGVEATIIDLNLDTVHQLNTEGYAALYGDVLRTGTLEDAGIATAGSLILSADIEDAAEIIKHALILNPDLRILVRCAHLRDAPALYRAGATIVAAGEAEVGVALAEVVAAGRQPTCETAAEHREAIRRSLYDTPEAAVEGLEPGRHETG</sequence>
<feature type="transmembrane region" description="Helical" evidence="7">
    <location>
        <begin position="183"/>
        <end position="202"/>
    </location>
</feature>
<organism evidence="10 11">
    <name type="scientific">Syntrophobacter fumaroxidans (strain DSM 10017 / MPOB)</name>
    <dbReference type="NCBI Taxonomy" id="335543"/>
    <lineage>
        <taxon>Bacteria</taxon>
        <taxon>Pseudomonadati</taxon>
        <taxon>Thermodesulfobacteriota</taxon>
        <taxon>Syntrophobacteria</taxon>
        <taxon>Syntrophobacterales</taxon>
        <taxon>Syntrophobacteraceae</taxon>
        <taxon>Syntrophobacter</taxon>
    </lineage>
</organism>
<feature type="domain" description="Cation/H+ exchanger transmembrane" evidence="8">
    <location>
        <begin position="17"/>
        <end position="378"/>
    </location>
</feature>
<dbReference type="Pfam" id="PF02254">
    <property type="entry name" value="TrkA_N"/>
    <property type="match status" value="1"/>
</dbReference>
<feature type="transmembrane region" description="Helical" evidence="7">
    <location>
        <begin position="222"/>
        <end position="239"/>
    </location>
</feature>
<feature type="transmembrane region" description="Helical" evidence="7">
    <location>
        <begin position="271"/>
        <end position="289"/>
    </location>
</feature>
<dbReference type="KEGG" id="sfu:Sfum_2272"/>
<dbReference type="EMBL" id="CP000478">
    <property type="protein sequence ID" value="ABK17954.1"/>
    <property type="molecule type" value="Genomic_DNA"/>
</dbReference>
<proteinExistence type="inferred from homology"/>
<dbReference type="Gene3D" id="3.40.50.720">
    <property type="entry name" value="NAD(P)-binding Rossmann-like Domain"/>
    <property type="match status" value="1"/>
</dbReference>
<evidence type="ECO:0000259" key="8">
    <source>
        <dbReference type="Pfam" id="PF00999"/>
    </source>
</evidence>
<dbReference type="SUPFAM" id="SSF51735">
    <property type="entry name" value="NAD(P)-binding Rossmann-fold domains"/>
    <property type="match status" value="1"/>
</dbReference>
<feature type="transmembrane region" description="Helical" evidence="7">
    <location>
        <begin position="58"/>
        <end position="75"/>
    </location>
</feature>
<evidence type="ECO:0000256" key="1">
    <source>
        <dbReference type="ARBA" id="ARBA00004141"/>
    </source>
</evidence>
<feature type="transmembrane region" description="Helical" evidence="7">
    <location>
        <begin position="117"/>
        <end position="136"/>
    </location>
</feature>
<keyword evidence="3" id="KW-0813">Transport</keyword>
<keyword evidence="6 7" id="KW-0472">Membrane</keyword>
<evidence type="ECO:0000313" key="10">
    <source>
        <dbReference type="EMBL" id="ABK17954.1"/>
    </source>
</evidence>
<evidence type="ECO:0000256" key="4">
    <source>
        <dbReference type="ARBA" id="ARBA00022692"/>
    </source>
</evidence>
<evidence type="ECO:0000256" key="7">
    <source>
        <dbReference type="SAM" id="Phobius"/>
    </source>
</evidence>
<dbReference type="InterPro" id="IPR003148">
    <property type="entry name" value="RCK_N"/>
</dbReference>
<dbReference type="InterPro" id="IPR036291">
    <property type="entry name" value="NAD(P)-bd_dom_sf"/>
</dbReference>
<dbReference type="Pfam" id="PF00999">
    <property type="entry name" value="Na_H_Exchanger"/>
    <property type="match status" value="1"/>
</dbReference>
<dbReference type="eggNOG" id="COG4651">
    <property type="taxonomic scope" value="Bacteria"/>
</dbReference>
<dbReference type="HOGENOM" id="CLU_005126_9_1_7"/>
<dbReference type="OrthoDB" id="9781411at2"/>
<dbReference type="eggNOG" id="COG1226">
    <property type="taxonomic scope" value="Bacteria"/>
</dbReference>
<dbReference type="AlphaFoldDB" id="A0LKK2"/>
<dbReference type="Proteomes" id="UP000001784">
    <property type="component" value="Chromosome"/>
</dbReference>
<dbReference type="GO" id="GO:0006813">
    <property type="term" value="P:potassium ion transport"/>
    <property type="evidence" value="ECO:0007669"/>
    <property type="project" value="InterPro"/>
</dbReference>
<dbReference type="PANTHER" id="PTHR42751">
    <property type="entry name" value="SODIUM/HYDROGEN EXCHANGER FAMILY/TRKA DOMAIN PROTEIN"/>
    <property type="match status" value="1"/>
</dbReference>
<evidence type="ECO:0000313" key="11">
    <source>
        <dbReference type="Proteomes" id="UP000001784"/>
    </source>
</evidence>
<evidence type="ECO:0000256" key="2">
    <source>
        <dbReference type="ARBA" id="ARBA00005551"/>
    </source>
</evidence>
<keyword evidence="4 7" id="KW-0812">Transmembrane</keyword>
<dbReference type="PANTHER" id="PTHR42751:SF1">
    <property type="entry name" value="CATION_PROTON ANTIPORTER YBAL-RELATED"/>
    <property type="match status" value="1"/>
</dbReference>
<feature type="domain" description="RCK N-terminal" evidence="9">
    <location>
        <begin position="412"/>
        <end position="522"/>
    </location>
</feature>
<accession>A0LKK2</accession>
<dbReference type="RefSeq" id="WP_011699123.1">
    <property type="nucleotide sequence ID" value="NC_008554.1"/>
</dbReference>
<feature type="transmembrane region" description="Helical" evidence="7">
    <location>
        <begin position="362"/>
        <end position="383"/>
    </location>
</feature>
<dbReference type="STRING" id="335543.Sfum_2272"/>
<feature type="transmembrane region" description="Helical" evidence="7">
    <location>
        <begin position="82"/>
        <end position="105"/>
    </location>
</feature>
<dbReference type="InParanoid" id="A0LKK2"/>
<keyword evidence="11" id="KW-1185">Reference proteome</keyword>
<evidence type="ECO:0000256" key="3">
    <source>
        <dbReference type="ARBA" id="ARBA00022448"/>
    </source>
</evidence>
<protein>
    <submittedName>
        <fullName evidence="10">Sodium/hydrogen exchanger</fullName>
    </submittedName>
</protein>
<feature type="transmembrane region" description="Helical" evidence="7">
    <location>
        <begin position="330"/>
        <end position="356"/>
    </location>
</feature>
<comment type="subcellular location">
    <subcellularLocation>
        <location evidence="1">Membrane</location>
        <topology evidence="1">Multi-pass membrane protein</topology>
    </subcellularLocation>
</comment>
<gene>
    <name evidence="10" type="ordered locus">Sfum_2272</name>
</gene>
<comment type="similarity">
    <text evidence="2">Belongs to the monovalent cation:proton antiporter 2 (CPA2) transporter (TC 2.A.37) family.</text>
</comment>
<evidence type="ECO:0000259" key="9">
    <source>
        <dbReference type="Pfam" id="PF02254"/>
    </source>
</evidence>
<reference evidence="10 11" key="1">
    <citation type="submission" date="2006-10" db="EMBL/GenBank/DDBJ databases">
        <title>Complete sequence of Syntrophobacter fumaroxidans MPOB.</title>
        <authorList>
            <consortium name="US DOE Joint Genome Institute"/>
            <person name="Copeland A."/>
            <person name="Lucas S."/>
            <person name="Lapidus A."/>
            <person name="Barry K."/>
            <person name="Detter J.C."/>
            <person name="Glavina del Rio T."/>
            <person name="Hammon N."/>
            <person name="Israni S."/>
            <person name="Pitluck S."/>
            <person name="Goltsman E.G."/>
            <person name="Martinez M."/>
            <person name="Schmutz J."/>
            <person name="Larimer F."/>
            <person name="Land M."/>
            <person name="Hauser L."/>
            <person name="Kyrpides N."/>
            <person name="Kim E."/>
            <person name="Boone D.R."/>
            <person name="Brockman F."/>
            <person name="Culley D."/>
            <person name="Ferry J."/>
            <person name="Gunsalus R."/>
            <person name="McInerney M.J."/>
            <person name="Morrison M."/>
            <person name="Plugge C."/>
            <person name="Rohlin L."/>
            <person name="Scholten J."/>
            <person name="Sieber J."/>
            <person name="Stams A.J.M."/>
            <person name="Worm P."/>
            <person name="Henstra A.M."/>
            <person name="Richardson P."/>
        </authorList>
    </citation>
    <scope>NUCLEOTIDE SEQUENCE [LARGE SCALE GENOMIC DNA]</scope>
    <source>
        <strain evidence="11">DSM 10017 / MPOB</strain>
    </source>
</reference>
<keyword evidence="5 7" id="KW-1133">Transmembrane helix</keyword>
<dbReference type="GO" id="GO:0015297">
    <property type="term" value="F:antiporter activity"/>
    <property type="evidence" value="ECO:0007669"/>
    <property type="project" value="InterPro"/>
</dbReference>